<reference evidence="11" key="1">
    <citation type="submission" date="2025-08" db="UniProtKB">
        <authorList>
            <consortium name="RefSeq"/>
        </authorList>
    </citation>
    <scope>IDENTIFICATION</scope>
</reference>
<dbReference type="GO" id="GO:0036094">
    <property type="term" value="F:small molecule binding"/>
    <property type="evidence" value="ECO:0007669"/>
    <property type="project" value="InterPro"/>
</dbReference>
<dbReference type="InterPro" id="IPR012674">
    <property type="entry name" value="Calycin"/>
</dbReference>
<evidence type="ECO:0000256" key="2">
    <source>
        <dbReference type="ARBA" id="ARBA00006889"/>
    </source>
</evidence>
<dbReference type="PANTHER" id="PTHR11430">
    <property type="entry name" value="LIPOCALIN"/>
    <property type="match status" value="1"/>
</dbReference>
<evidence type="ECO:0000256" key="5">
    <source>
        <dbReference type="ARBA" id="ARBA00022729"/>
    </source>
</evidence>
<organism evidence="10 11">
    <name type="scientific">Octodon degus</name>
    <name type="common">Degu</name>
    <name type="synonym">Sciurus degus</name>
    <dbReference type="NCBI Taxonomy" id="10160"/>
    <lineage>
        <taxon>Eukaryota</taxon>
        <taxon>Metazoa</taxon>
        <taxon>Chordata</taxon>
        <taxon>Craniata</taxon>
        <taxon>Vertebrata</taxon>
        <taxon>Euteleostomi</taxon>
        <taxon>Mammalia</taxon>
        <taxon>Eutheria</taxon>
        <taxon>Euarchontoglires</taxon>
        <taxon>Glires</taxon>
        <taxon>Rodentia</taxon>
        <taxon>Hystricomorpha</taxon>
        <taxon>Octodontidae</taxon>
        <taxon>Octodon</taxon>
    </lineage>
</organism>
<accession>A0A6P3VDK8</accession>
<keyword evidence="10" id="KW-1185">Reference proteome</keyword>
<evidence type="ECO:0000256" key="6">
    <source>
        <dbReference type="ARBA" id="ARBA00023157"/>
    </source>
</evidence>
<proteinExistence type="inferred from homology"/>
<comment type="subcellular location">
    <subcellularLocation>
        <location evidence="1">Secreted</location>
    </subcellularLocation>
</comment>
<evidence type="ECO:0000256" key="3">
    <source>
        <dbReference type="ARBA" id="ARBA00022448"/>
    </source>
</evidence>
<feature type="chain" id="PRO_5027535492" evidence="8">
    <location>
        <begin position="21"/>
        <end position="220"/>
    </location>
</feature>
<gene>
    <name evidence="11" type="primary">LOC101584728</name>
</gene>
<dbReference type="InterPro" id="IPR002345">
    <property type="entry name" value="Lipocalin"/>
</dbReference>
<evidence type="ECO:0000313" key="11">
    <source>
        <dbReference type="RefSeq" id="XP_012372435.1"/>
    </source>
</evidence>
<dbReference type="Pfam" id="PF00061">
    <property type="entry name" value="Lipocalin"/>
    <property type="match status" value="1"/>
</dbReference>
<dbReference type="InParanoid" id="A0A6P3VDK8"/>
<keyword evidence="5 8" id="KW-0732">Signal</keyword>
<dbReference type="Gene3D" id="2.40.128.20">
    <property type="match status" value="1"/>
</dbReference>
<dbReference type="RefSeq" id="XP_012372435.1">
    <property type="nucleotide sequence ID" value="XM_012516981.1"/>
</dbReference>
<evidence type="ECO:0000256" key="4">
    <source>
        <dbReference type="ARBA" id="ARBA00022525"/>
    </source>
</evidence>
<comment type="similarity">
    <text evidence="2">Belongs to the calycin superfamily. Lipocalin family.</text>
</comment>
<sequence>MALCLLCLGLILLGALKMQAEKSLPTSTPTPPLSKFPQKPDFLYEQFQGKWYCIGVAQNTHFNESQNEPVLQNTIYELNDDHSYNVTADWVRDGKCERDNGIILPTDKPGLFSLQNVTRYGGVQNFTVRVLETDYKQFAMVYLERIVHNMVFFKHVLYGRKKELSPEMKEHYRTVAKSLGVPDRYVTFTDQHGQSCFWFSMVLLLTVYQKFFSNGDQYEF</sequence>
<evidence type="ECO:0000256" key="8">
    <source>
        <dbReference type="SAM" id="SignalP"/>
    </source>
</evidence>
<dbReference type="OrthoDB" id="9048943at2759"/>
<dbReference type="PRINTS" id="PR01275">
    <property type="entry name" value="NGELATINASE"/>
</dbReference>
<dbReference type="Proteomes" id="UP000515203">
    <property type="component" value="Unplaced"/>
</dbReference>
<dbReference type="GO" id="GO:0005615">
    <property type="term" value="C:extracellular space"/>
    <property type="evidence" value="ECO:0007669"/>
    <property type="project" value="TreeGrafter"/>
</dbReference>
<keyword evidence="4" id="KW-0964">Secreted</keyword>
<dbReference type="InterPro" id="IPR003087">
    <property type="entry name" value="LCN2/LCN12"/>
</dbReference>
<feature type="signal peptide" evidence="8">
    <location>
        <begin position="1"/>
        <end position="20"/>
    </location>
</feature>
<feature type="domain" description="Lipocalin/cytosolic fatty-acid binding" evidence="9">
    <location>
        <begin position="48"/>
        <end position="192"/>
    </location>
</feature>
<dbReference type="AlphaFoldDB" id="A0A6P3VDK8"/>
<dbReference type="GeneID" id="101584728"/>
<evidence type="ECO:0000259" key="9">
    <source>
        <dbReference type="Pfam" id="PF00061"/>
    </source>
</evidence>
<dbReference type="PANTHER" id="PTHR11430:SF13">
    <property type="entry name" value="NEUTROPHIL GELATINASE-ASSOCIATED LIPOCALIN"/>
    <property type="match status" value="1"/>
</dbReference>
<evidence type="ECO:0000256" key="1">
    <source>
        <dbReference type="ARBA" id="ARBA00004613"/>
    </source>
</evidence>
<keyword evidence="6" id="KW-1015">Disulfide bond</keyword>
<dbReference type="SUPFAM" id="SSF50814">
    <property type="entry name" value="Lipocalins"/>
    <property type="match status" value="1"/>
</dbReference>
<name>A0A6P3VDK8_OCTDE</name>
<dbReference type="InterPro" id="IPR000566">
    <property type="entry name" value="Lipocln_cytosolic_FA-bd_dom"/>
</dbReference>
<evidence type="ECO:0000256" key="7">
    <source>
        <dbReference type="ARBA" id="ARBA00023180"/>
    </source>
</evidence>
<evidence type="ECO:0000313" key="10">
    <source>
        <dbReference type="Proteomes" id="UP000515203"/>
    </source>
</evidence>
<keyword evidence="7" id="KW-0325">Glycoprotein</keyword>
<keyword evidence="3" id="KW-0813">Transport</keyword>
<dbReference type="PRINTS" id="PR00179">
    <property type="entry name" value="LIPOCALIN"/>
</dbReference>
<protein>
    <submittedName>
        <fullName evidence="11">Neutrophil gelatinase-associated lipocalin-like</fullName>
    </submittedName>
</protein>